<name>A0A9N8V3W4_9GLOM</name>
<comment type="caution">
    <text evidence="1">The sequence shown here is derived from an EMBL/GenBank/DDBJ whole genome shotgun (WGS) entry which is preliminary data.</text>
</comment>
<dbReference type="EMBL" id="CAJVPK010000033">
    <property type="protein sequence ID" value="CAG8435741.1"/>
    <property type="molecule type" value="Genomic_DNA"/>
</dbReference>
<evidence type="ECO:0000313" key="1">
    <source>
        <dbReference type="EMBL" id="CAG8435741.1"/>
    </source>
</evidence>
<gene>
    <name evidence="1" type="ORF">DEBURN_LOCUS916</name>
</gene>
<proteinExistence type="predicted"/>
<evidence type="ECO:0000313" key="2">
    <source>
        <dbReference type="Proteomes" id="UP000789706"/>
    </source>
</evidence>
<protein>
    <submittedName>
        <fullName evidence="1">6215_t:CDS:1</fullName>
    </submittedName>
</protein>
<dbReference type="AlphaFoldDB" id="A0A9N8V3W4"/>
<keyword evidence="2" id="KW-1185">Reference proteome</keyword>
<sequence>MLRILNVKTSLLQNASSKNTIIIANVRNYVPLGSHMSDNDPETLEREKKRLLSGNVKGVLRSAPGWNEMLASDSEAVIKAEREPESSFHELQQESLTAFQIRRENDESDVVGQIKQEIKREMIVDDECPYVH</sequence>
<reference evidence="1" key="1">
    <citation type="submission" date="2021-06" db="EMBL/GenBank/DDBJ databases">
        <authorList>
            <person name="Kallberg Y."/>
            <person name="Tangrot J."/>
            <person name="Rosling A."/>
        </authorList>
    </citation>
    <scope>NUCLEOTIDE SEQUENCE</scope>
    <source>
        <strain evidence="1">AZ414A</strain>
    </source>
</reference>
<dbReference type="OrthoDB" id="529205at2759"/>
<organism evidence="1 2">
    <name type="scientific">Diversispora eburnea</name>
    <dbReference type="NCBI Taxonomy" id="1213867"/>
    <lineage>
        <taxon>Eukaryota</taxon>
        <taxon>Fungi</taxon>
        <taxon>Fungi incertae sedis</taxon>
        <taxon>Mucoromycota</taxon>
        <taxon>Glomeromycotina</taxon>
        <taxon>Glomeromycetes</taxon>
        <taxon>Diversisporales</taxon>
        <taxon>Diversisporaceae</taxon>
        <taxon>Diversispora</taxon>
    </lineage>
</organism>
<dbReference type="Proteomes" id="UP000789706">
    <property type="component" value="Unassembled WGS sequence"/>
</dbReference>
<accession>A0A9N8V3W4</accession>